<organism evidence="1 2">
    <name type="scientific">Aspergillus bombycis</name>
    <dbReference type="NCBI Taxonomy" id="109264"/>
    <lineage>
        <taxon>Eukaryota</taxon>
        <taxon>Fungi</taxon>
        <taxon>Dikarya</taxon>
        <taxon>Ascomycota</taxon>
        <taxon>Pezizomycotina</taxon>
        <taxon>Eurotiomycetes</taxon>
        <taxon>Eurotiomycetidae</taxon>
        <taxon>Eurotiales</taxon>
        <taxon>Aspergillaceae</taxon>
        <taxon>Aspergillus</taxon>
    </lineage>
</organism>
<evidence type="ECO:0000313" key="2">
    <source>
        <dbReference type="Proteomes" id="UP000179179"/>
    </source>
</evidence>
<proteinExistence type="predicted"/>
<keyword evidence="2" id="KW-1185">Reference proteome</keyword>
<dbReference type="EMBL" id="LYCR01000019">
    <property type="protein sequence ID" value="OGM47927.1"/>
    <property type="molecule type" value="Genomic_DNA"/>
</dbReference>
<name>A0A1F8A898_9EURO</name>
<reference evidence="1 2" key="1">
    <citation type="journal article" date="2016" name="Genome Biol. Evol.">
        <title>Draft genome sequence of an aflatoxigenic Aspergillus species, A. bombycis.</title>
        <authorList>
            <person name="Moore G.G."/>
            <person name="Mack B.M."/>
            <person name="Beltz S.B."/>
            <person name="Gilbert M.K."/>
        </authorList>
    </citation>
    <scope>NUCLEOTIDE SEQUENCE [LARGE SCALE GENOMIC DNA]</scope>
    <source>
        <strain evidence="2">NRRL 26010</strain>
    </source>
</reference>
<dbReference type="OrthoDB" id="4207132at2759"/>
<dbReference type="STRING" id="109264.A0A1F8A898"/>
<accession>A0A1F8A898</accession>
<gene>
    <name evidence="1" type="ORF">ABOM_002739</name>
</gene>
<sequence>MTSPSFILPSLLLNPIAFVDPFPSQWRLTSRLDEYSFDMKEGETKYGLRVPYTRALFGCEEVGNPGHKGYVLLYMQIPFEGTEFAAPDVRAHQASLDLPYSALDQYTCYQTLKNIGSEHTPTLIGSKKESQGQDSWVPGGYLFYIAFSKVPGVRILSGVIGEGLFYTLPLSKRDQIREAFKVAYTSFAKSGVLPSWDAQRELYWDEHTGKLYIAGPFERSTDAWEWDPDLWEFWFLDEGEVTKAKSTM</sequence>
<dbReference type="RefSeq" id="XP_022391644.1">
    <property type="nucleotide sequence ID" value="XM_022529869.1"/>
</dbReference>
<dbReference type="Proteomes" id="UP000179179">
    <property type="component" value="Unassembled WGS sequence"/>
</dbReference>
<dbReference type="GeneID" id="34446129"/>
<comment type="caution">
    <text evidence="1">The sequence shown here is derived from an EMBL/GenBank/DDBJ whole genome shotgun (WGS) entry which is preliminary data.</text>
</comment>
<evidence type="ECO:0000313" key="1">
    <source>
        <dbReference type="EMBL" id="OGM47927.1"/>
    </source>
</evidence>
<protein>
    <submittedName>
        <fullName evidence="1">Uncharacterized protein</fullName>
    </submittedName>
</protein>
<dbReference type="AlphaFoldDB" id="A0A1F8A898"/>